<evidence type="ECO:0000313" key="2">
    <source>
        <dbReference type="EMBL" id="ANU07424.1"/>
    </source>
</evidence>
<dbReference type="OrthoDB" id="7391283at2"/>
<organism evidence="2 3">
    <name type="scientific">Paraurantiacibacter namhicola</name>
    <dbReference type="NCBI Taxonomy" id="645517"/>
    <lineage>
        <taxon>Bacteria</taxon>
        <taxon>Pseudomonadati</taxon>
        <taxon>Pseudomonadota</taxon>
        <taxon>Alphaproteobacteria</taxon>
        <taxon>Sphingomonadales</taxon>
        <taxon>Erythrobacteraceae</taxon>
        <taxon>Paraurantiacibacter</taxon>
    </lineage>
</organism>
<keyword evidence="1" id="KW-1133">Transmembrane helix</keyword>
<dbReference type="KEGG" id="anh:A6F65_01116"/>
<dbReference type="Proteomes" id="UP000092698">
    <property type="component" value="Chromosome"/>
</dbReference>
<dbReference type="EMBL" id="CP016545">
    <property type="protein sequence ID" value="ANU07424.1"/>
    <property type="molecule type" value="Genomic_DNA"/>
</dbReference>
<sequence>MAEQLTRPQIAEKARIHELLPQVLPQVERAPHVTDRTFEMPRAMYAATVGLYLAIIAVLGLGFANPEMAIPVAIFAIFIFAGFGVPALWTRIAPQTGSKALTMGQFRLHGINTLTGRLTATQAGIQMLILPVLILFWAIVTVTIAALV</sequence>
<keyword evidence="1" id="KW-0472">Membrane</keyword>
<dbReference type="AlphaFoldDB" id="A0A1C7D7H0"/>
<proteinExistence type="predicted"/>
<feature type="transmembrane region" description="Helical" evidence="1">
    <location>
        <begin position="43"/>
        <end position="63"/>
    </location>
</feature>
<evidence type="ECO:0000313" key="3">
    <source>
        <dbReference type="Proteomes" id="UP000092698"/>
    </source>
</evidence>
<dbReference type="RefSeq" id="WP_067786646.1">
    <property type="nucleotide sequence ID" value="NZ_CP016545.1"/>
</dbReference>
<accession>A0A1C7D7H0</accession>
<evidence type="ECO:0000256" key="1">
    <source>
        <dbReference type="SAM" id="Phobius"/>
    </source>
</evidence>
<keyword evidence="3" id="KW-1185">Reference proteome</keyword>
<gene>
    <name evidence="2" type="ORF">A6F65_01116</name>
</gene>
<name>A0A1C7D7H0_9SPHN</name>
<feature type="transmembrane region" description="Helical" evidence="1">
    <location>
        <begin position="127"/>
        <end position="147"/>
    </location>
</feature>
<feature type="transmembrane region" description="Helical" evidence="1">
    <location>
        <begin position="69"/>
        <end position="89"/>
    </location>
</feature>
<dbReference type="PATRIC" id="fig|645517.4.peg.1109"/>
<dbReference type="STRING" id="645517.A6F65_01116"/>
<keyword evidence="1" id="KW-0812">Transmembrane</keyword>
<reference evidence="2 3" key="1">
    <citation type="submission" date="2016-07" db="EMBL/GenBank/DDBJ databases">
        <title>Complete genome sequence of Altererythrobacter namhicola JCM 16345T, containing esterase-encoding genes.</title>
        <authorList>
            <person name="Cheng H."/>
            <person name="Wu Y.-H."/>
            <person name="Jian S.-L."/>
            <person name="Huo Y.-Y."/>
            <person name="Wang C.-S."/>
            <person name="Xu X.-W."/>
        </authorList>
    </citation>
    <scope>NUCLEOTIDE SEQUENCE [LARGE SCALE GENOMIC DNA]</scope>
    <source>
        <strain evidence="2 3">JCM 16345</strain>
    </source>
</reference>
<protein>
    <submittedName>
        <fullName evidence="2">Uncharacterized protein</fullName>
    </submittedName>
</protein>